<evidence type="ECO:0000256" key="1">
    <source>
        <dbReference type="ARBA" id="ARBA00022729"/>
    </source>
</evidence>
<dbReference type="InterPro" id="IPR001638">
    <property type="entry name" value="Solute-binding_3/MltF_N"/>
</dbReference>
<name>A0ABR6GS04_9BURK</name>
<dbReference type="PANTHER" id="PTHR35936">
    <property type="entry name" value="MEMBRANE-BOUND LYTIC MUREIN TRANSGLYCOSYLASE F"/>
    <property type="match status" value="1"/>
</dbReference>
<comment type="caution">
    <text evidence="4">The sequence shown here is derived from an EMBL/GenBank/DDBJ whole genome shotgun (WGS) entry which is preliminary data.</text>
</comment>
<accession>A0ABR6GS04</accession>
<dbReference type="CDD" id="cd01072">
    <property type="entry name" value="PBP2_SMa0082_like"/>
    <property type="match status" value="1"/>
</dbReference>
<dbReference type="SMART" id="SM00062">
    <property type="entry name" value="PBPb"/>
    <property type="match status" value="1"/>
</dbReference>
<dbReference type="Pfam" id="PF00497">
    <property type="entry name" value="SBP_bac_3"/>
    <property type="match status" value="1"/>
</dbReference>
<proteinExistence type="predicted"/>
<keyword evidence="5" id="KW-1185">Reference proteome</keyword>
<evidence type="ECO:0000256" key="2">
    <source>
        <dbReference type="SAM" id="MobiDB-lite"/>
    </source>
</evidence>
<feature type="compositionally biased region" description="Low complexity" evidence="2">
    <location>
        <begin position="1"/>
        <end position="16"/>
    </location>
</feature>
<keyword evidence="1" id="KW-0732">Signal</keyword>
<dbReference type="RefSeq" id="WP_088452567.1">
    <property type="nucleotide sequence ID" value="NZ_JACHXO010000003.1"/>
</dbReference>
<feature type="region of interest" description="Disordered" evidence="2">
    <location>
        <begin position="1"/>
        <end position="22"/>
    </location>
</feature>
<protein>
    <submittedName>
        <fullName evidence="4">Polar amino acid transport system substrate-binding protein</fullName>
    </submittedName>
</protein>
<dbReference type="Proteomes" id="UP000574369">
    <property type="component" value="Unassembled WGS sequence"/>
</dbReference>
<dbReference type="EMBL" id="JACHXO010000003">
    <property type="protein sequence ID" value="MBB3194897.1"/>
    <property type="molecule type" value="Genomic_DNA"/>
</dbReference>
<feature type="domain" description="Solute-binding protein family 3/N-terminal" evidence="3">
    <location>
        <begin position="63"/>
        <end position="283"/>
    </location>
</feature>
<reference evidence="4 5" key="1">
    <citation type="submission" date="2020-08" db="EMBL/GenBank/DDBJ databases">
        <title>Genomic Encyclopedia of Type Strains, Phase III (KMG-III): the genomes of soil and plant-associated and newly described type strains.</title>
        <authorList>
            <person name="Whitman W."/>
        </authorList>
    </citation>
    <scope>NUCLEOTIDE SEQUENCE [LARGE SCALE GENOMIC DNA]</scope>
    <source>
        <strain evidence="4 5">CECT 7247</strain>
    </source>
</reference>
<evidence type="ECO:0000313" key="5">
    <source>
        <dbReference type="Proteomes" id="UP000574369"/>
    </source>
</evidence>
<dbReference type="PANTHER" id="PTHR35936:SF37">
    <property type="entry name" value="AMINO ACID ABC TRANSPORTER SUBSTRATE-BINDING PROTEIN"/>
    <property type="match status" value="1"/>
</dbReference>
<evidence type="ECO:0000259" key="3">
    <source>
        <dbReference type="SMART" id="SM00062"/>
    </source>
</evidence>
<gene>
    <name evidence="4" type="ORF">FHS28_002293</name>
</gene>
<sequence>MSRPVASVSPASPVTADARTTRSVPTRLGGALTRRLLLAAGLGLAVAGVQAQTALDTITKSRTIRIAVPTDYPPYGFVGPDMKPQGLDIAMAELIAAKLGVKVELLPVTSANRIPYLQTKKADLVISSLGKNPEREKVISFSAAYAPFYQAVFAPKSLSIKSFADLAGKTVAVTRGAMEDQELGKVAPASLEFKRFEDNNATIAAFSAGQTQVLATSAAVAANLMQRNPGLNIEYKLLLKDSPCYVGVAKGEDALLAKVNAIIAAAKQAGELEALSKKWLGRGTGELPL</sequence>
<evidence type="ECO:0000313" key="4">
    <source>
        <dbReference type="EMBL" id="MBB3194897.1"/>
    </source>
</evidence>
<organism evidence="4 5">
    <name type="scientific">Roseateles terrae</name>
    <dbReference type="NCBI Taxonomy" id="431060"/>
    <lineage>
        <taxon>Bacteria</taxon>
        <taxon>Pseudomonadati</taxon>
        <taxon>Pseudomonadota</taxon>
        <taxon>Betaproteobacteria</taxon>
        <taxon>Burkholderiales</taxon>
        <taxon>Sphaerotilaceae</taxon>
        <taxon>Roseateles</taxon>
    </lineage>
</organism>
<dbReference type="Gene3D" id="3.40.190.10">
    <property type="entry name" value="Periplasmic binding protein-like II"/>
    <property type="match status" value="2"/>
</dbReference>
<dbReference type="SUPFAM" id="SSF53850">
    <property type="entry name" value="Periplasmic binding protein-like II"/>
    <property type="match status" value="1"/>
</dbReference>